<gene>
    <name evidence="3" type="ORF">COCSADRAFT_180337</name>
</gene>
<evidence type="ECO:0000256" key="2">
    <source>
        <dbReference type="SAM" id="Phobius"/>
    </source>
</evidence>
<dbReference type="AlphaFoldDB" id="M2SEC4"/>
<protein>
    <submittedName>
        <fullName evidence="3">Uncharacterized protein</fullName>
    </submittedName>
</protein>
<keyword evidence="1" id="KW-0175">Coiled coil</keyword>
<dbReference type="EMBL" id="KB445641">
    <property type="protein sequence ID" value="EMD65598.1"/>
    <property type="molecule type" value="Genomic_DNA"/>
</dbReference>
<dbReference type="OMA" id="WRETERM"/>
<feature type="coiled-coil region" evidence="1">
    <location>
        <begin position="193"/>
        <end position="225"/>
    </location>
</feature>
<evidence type="ECO:0000256" key="1">
    <source>
        <dbReference type="SAM" id="Coils"/>
    </source>
</evidence>
<organism evidence="3 4">
    <name type="scientific">Cochliobolus sativus (strain ND90Pr / ATCC 201652)</name>
    <name type="common">Common root rot and spot blotch fungus</name>
    <name type="synonym">Bipolaris sorokiniana</name>
    <dbReference type="NCBI Taxonomy" id="665912"/>
    <lineage>
        <taxon>Eukaryota</taxon>
        <taxon>Fungi</taxon>
        <taxon>Dikarya</taxon>
        <taxon>Ascomycota</taxon>
        <taxon>Pezizomycotina</taxon>
        <taxon>Dothideomycetes</taxon>
        <taxon>Pleosporomycetidae</taxon>
        <taxon>Pleosporales</taxon>
        <taxon>Pleosporineae</taxon>
        <taxon>Pleosporaceae</taxon>
        <taxon>Bipolaris</taxon>
    </lineage>
</organism>
<accession>M2SEC4</accession>
<reference evidence="3 4" key="1">
    <citation type="journal article" date="2012" name="PLoS Pathog.">
        <title>Diverse lifestyles and strategies of plant pathogenesis encoded in the genomes of eighteen Dothideomycetes fungi.</title>
        <authorList>
            <person name="Ohm R.A."/>
            <person name="Feau N."/>
            <person name="Henrissat B."/>
            <person name="Schoch C.L."/>
            <person name="Horwitz B.A."/>
            <person name="Barry K.W."/>
            <person name="Condon B.J."/>
            <person name="Copeland A.C."/>
            <person name="Dhillon B."/>
            <person name="Glaser F."/>
            <person name="Hesse C.N."/>
            <person name="Kosti I."/>
            <person name="LaButti K."/>
            <person name="Lindquist E.A."/>
            <person name="Lucas S."/>
            <person name="Salamov A.A."/>
            <person name="Bradshaw R.E."/>
            <person name="Ciuffetti L."/>
            <person name="Hamelin R.C."/>
            <person name="Kema G.H.J."/>
            <person name="Lawrence C."/>
            <person name="Scott J.A."/>
            <person name="Spatafora J.W."/>
            <person name="Turgeon B.G."/>
            <person name="de Wit P.J.G.M."/>
            <person name="Zhong S."/>
            <person name="Goodwin S.B."/>
            <person name="Grigoriev I.V."/>
        </authorList>
    </citation>
    <scope>NUCLEOTIDE SEQUENCE [LARGE SCALE GENOMIC DNA]</scope>
    <source>
        <strain evidence="4">ND90Pr / ATCC 201652</strain>
    </source>
</reference>
<keyword evidence="2" id="KW-1133">Transmembrane helix</keyword>
<keyword evidence="4" id="KW-1185">Reference proteome</keyword>
<dbReference type="Proteomes" id="UP000016934">
    <property type="component" value="Unassembled WGS sequence"/>
</dbReference>
<sequence length="230" mass="26556">MAGNSVVMAYDPNLVRVINALTDAVRNFNTGLTSLTGLTDMVRSLNDTITGLTDVVRSLNTTVHEFKNHGPGVGNQQNHDTKLNELERPDEGNMLFNTIVIGWFTFLLLFFIALFWTKCAPIWRETERMWREERRAMLEAERQEFVKEHKEMLEADHQELVKKHEATLEAERLARVACEERQNWKAELEDGLRVHLAERAEELKIEIAESEIRDAERAEKAKETKVDDHA</sequence>
<dbReference type="GeneID" id="19133244"/>
<keyword evidence="2" id="KW-0812">Transmembrane</keyword>
<dbReference type="RefSeq" id="XP_007698697.1">
    <property type="nucleotide sequence ID" value="XM_007700507.1"/>
</dbReference>
<reference evidence="4" key="2">
    <citation type="journal article" date="2013" name="PLoS Genet.">
        <title>Comparative genome structure, secondary metabolite, and effector coding capacity across Cochliobolus pathogens.</title>
        <authorList>
            <person name="Condon B.J."/>
            <person name="Leng Y."/>
            <person name="Wu D."/>
            <person name="Bushley K.E."/>
            <person name="Ohm R.A."/>
            <person name="Otillar R."/>
            <person name="Martin J."/>
            <person name="Schackwitz W."/>
            <person name="Grimwood J."/>
            <person name="MohdZainudin N."/>
            <person name="Xue C."/>
            <person name="Wang R."/>
            <person name="Manning V.A."/>
            <person name="Dhillon B."/>
            <person name="Tu Z.J."/>
            <person name="Steffenson B.J."/>
            <person name="Salamov A."/>
            <person name="Sun H."/>
            <person name="Lowry S."/>
            <person name="LaButti K."/>
            <person name="Han J."/>
            <person name="Copeland A."/>
            <person name="Lindquist E."/>
            <person name="Barry K."/>
            <person name="Schmutz J."/>
            <person name="Baker S.E."/>
            <person name="Ciuffetti L.M."/>
            <person name="Grigoriev I.V."/>
            <person name="Zhong S."/>
            <person name="Turgeon B.G."/>
        </authorList>
    </citation>
    <scope>NUCLEOTIDE SEQUENCE [LARGE SCALE GENOMIC DNA]</scope>
    <source>
        <strain evidence="4">ND90Pr / ATCC 201652</strain>
    </source>
</reference>
<feature type="transmembrane region" description="Helical" evidence="2">
    <location>
        <begin position="94"/>
        <end position="116"/>
    </location>
</feature>
<keyword evidence="2" id="KW-0472">Membrane</keyword>
<evidence type="ECO:0000313" key="4">
    <source>
        <dbReference type="Proteomes" id="UP000016934"/>
    </source>
</evidence>
<dbReference type="HOGENOM" id="CLU_1204674_0_0_1"/>
<proteinExistence type="predicted"/>
<dbReference type="KEGG" id="bsc:COCSADRAFT_180337"/>
<name>M2SEC4_COCSN</name>
<evidence type="ECO:0000313" key="3">
    <source>
        <dbReference type="EMBL" id="EMD65598.1"/>
    </source>
</evidence>